<dbReference type="Proteomes" id="UP000249354">
    <property type="component" value="Unassembled WGS sequence"/>
</dbReference>
<accession>A0A2W4W0S2</accession>
<reference evidence="3" key="1">
    <citation type="submission" date="2018-04" db="EMBL/GenBank/DDBJ databases">
        <authorList>
            <person name="Cornet L."/>
        </authorList>
    </citation>
    <scope>NUCLEOTIDE SEQUENCE [LARGE SCALE GENOMIC DNA]</scope>
</reference>
<dbReference type="Gene3D" id="3.40.50.300">
    <property type="entry name" value="P-loop containing nucleotide triphosphate hydrolases"/>
    <property type="match status" value="1"/>
</dbReference>
<evidence type="ECO:0000313" key="3">
    <source>
        <dbReference type="Proteomes" id="UP000249354"/>
    </source>
</evidence>
<protein>
    <submittedName>
        <fullName evidence="2">Cobyrinic acid a,c-diamide synthase</fullName>
    </submittedName>
</protein>
<dbReference type="EMBL" id="QBMC01000090">
    <property type="protein sequence ID" value="PZO15665.1"/>
    <property type="molecule type" value="Genomic_DNA"/>
</dbReference>
<dbReference type="PANTHER" id="PTHR13696:SF96">
    <property type="entry name" value="COBQ_COBB_MIND_PARA NUCLEOTIDE BINDING DOMAIN-CONTAINING PROTEIN"/>
    <property type="match status" value="1"/>
</dbReference>
<dbReference type="PIRSF" id="PIRSF009320">
    <property type="entry name" value="Nuc_binding_HP_1000"/>
    <property type="match status" value="1"/>
</dbReference>
<name>A0A2W4W0S2_9CYAN</name>
<feature type="domain" description="CobQ/CobB/MinD/ParA nucleotide binding" evidence="1">
    <location>
        <begin position="3"/>
        <end position="178"/>
    </location>
</feature>
<dbReference type="PANTHER" id="PTHR13696">
    <property type="entry name" value="P-LOOP CONTAINING NUCLEOSIDE TRIPHOSPHATE HYDROLASE"/>
    <property type="match status" value="1"/>
</dbReference>
<dbReference type="InterPro" id="IPR050678">
    <property type="entry name" value="DNA_Partitioning_ATPase"/>
</dbReference>
<dbReference type="InterPro" id="IPR002586">
    <property type="entry name" value="CobQ/CobB/MinD/ParA_Nub-bd_dom"/>
</dbReference>
<evidence type="ECO:0000259" key="1">
    <source>
        <dbReference type="Pfam" id="PF01656"/>
    </source>
</evidence>
<dbReference type="CDD" id="cd02042">
    <property type="entry name" value="ParAB_family"/>
    <property type="match status" value="1"/>
</dbReference>
<proteinExistence type="predicted"/>
<dbReference type="AlphaFoldDB" id="A0A2W4W0S2"/>
<dbReference type="InterPro" id="IPR048089">
    <property type="entry name" value="McdA"/>
</dbReference>
<dbReference type="NCBIfam" id="NF041546">
    <property type="entry name" value="ParA_partition"/>
    <property type="match status" value="1"/>
</dbReference>
<dbReference type="InterPro" id="IPR027417">
    <property type="entry name" value="P-loop_NTPase"/>
</dbReference>
<reference evidence="2 3" key="2">
    <citation type="submission" date="2018-06" db="EMBL/GenBank/DDBJ databases">
        <title>Metagenomic assembly of (sub)arctic Cyanobacteria and their associated microbiome from non-axenic cultures.</title>
        <authorList>
            <person name="Baurain D."/>
        </authorList>
    </citation>
    <scope>NUCLEOTIDE SEQUENCE [LARGE SCALE GENOMIC DNA]</scope>
    <source>
        <strain evidence="2">ULC129bin1</strain>
    </source>
</reference>
<sequence>MIITLSSLKGGVGKSTLSLMLAETIAQSGAKVLLVDADSQGSVSDWAAARELDGPFAVVGMAHANIHKQLPKVAADYDHVIIDTPPRIAEVTRSAILAADVVLIPVSPSAFDNWASDSTTAIIKEAQIFKDELLAAFIVSKKIVGTTIAANIVTALQNYEITVFQSPVSQRVVFAECASGHMLSELEPKGSAVKEIRALSNELLKFVNLEKW</sequence>
<comment type="caution">
    <text evidence="2">The sequence shown here is derived from an EMBL/GenBank/DDBJ whole genome shotgun (WGS) entry which is preliminary data.</text>
</comment>
<organism evidence="2 3">
    <name type="scientific">Leptolyngbya foveolarum</name>
    <dbReference type="NCBI Taxonomy" id="47253"/>
    <lineage>
        <taxon>Bacteria</taxon>
        <taxon>Bacillati</taxon>
        <taxon>Cyanobacteriota</taxon>
        <taxon>Cyanophyceae</taxon>
        <taxon>Leptolyngbyales</taxon>
        <taxon>Leptolyngbyaceae</taxon>
        <taxon>Leptolyngbya group</taxon>
        <taxon>Leptolyngbya</taxon>
    </lineage>
</organism>
<gene>
    <name evidence="2" type="ORF">DCF25_13455</name>
</gene>
<dbReference type="SUPFAM" id="SSF52540">
    <property type="entry name" value="P-loop containing nucleoside triphosphate hydrolases"/>
    <property type="match status" value="1"/>
</dbReference>
<evidence type="ECO:0000313" key="2">
    <source>
        <dbReference type="EMBL" id="PZO15665.1"/>
    </source>
</evidence>
<dbReference type="Pfam" id="PF01656">
    <property type="entry name" value="CbiA"/>
    <property type="match status" value="1"/>
</dbReference>